<reference evidence="2 3" key="1">
    <citation type="journal article" date="2014" name="Genome Announc.">
        <title>Draft Genome Sequences of Three Strains of Bacteroides pyogenes Isolated from a Cat and Swine.</title>
        <authorList>
            <person name="Sakamoto M."/>
            <person name="Oshima K."/>
            <person name="Suda W."/>
            <person name="Kitamura K."/>
            <person name="Iida T."/>
            <person name="Hattori M."/>
            <person name="Ohkuma M."/>
        </authorList>
    </citation>
    <scope>NUCLEOTIDE SEQUENCE [LARGE SCALE GENOMIC DNA]</scope>
    <source>
        <strain evidence="2 3">JCM 6292</strain>
    </source>
</reference>
<name>W4PCY9_9BACE</name>
<dbReference type="InterPro" id="IPR025668">
    <property type="entry name" value="Tnp_DDE_dom"/>
</dbReference>
<evidence type="ECO:0000259" key="1">
    <source>
        <dbReference type="Pfam" id="PF13586"/>
    </source>
</evidence>
<evidence type="ECO:0000313" key="2">
    <source>
        <dbReference type="EMBL" id="GAE17258.1"/>
    </source>
</evidence>
<gene>
    <name evidence="2" type="ORF">JCM6292_3848</name>
</gene>
<dbReference type="Proteomes" id="UP000018861">
    <property type="component" value="Unassembled WGS sequence"/>
</dbReference>
<organism evidence="2 3">
    <name type="scientific">Bacteroides pyogenes JCM 6292</name>
    <dbReference type="NCBI Taxonomy" id="1235809"/>
    <lineage>
        <taxon>Bacteria</taxon>
        <taxon>Pseudomonadati</taxon>
        <taxon>Bacteroidota</taxon>
        <taxon>Bacteroidia</taxon>
        <taxon>Bacteroidales</taxon>
        <taxon>Bacteroidaceae</taxon>
        <taxon>Bacteroides</taxon>
    </lineage>
</organism>
<comment type="caution">
    <text evidence="2">The sequence shown here is derived from an EMBL/GenBank/DDBJ whole genome shotgun (WGS) entry which is preliminary data.</text>
</comment>
<proteinExistence type="predicted"/>
<evidence type="ECO:0000313" key="3">
    <source>
        <dbReference type="Proteomes" id="UP000018861"/>
    </source>
</evidence>
<dbReference type="EMBL" id="BAIQ01000087">
    <property type="protein sequence ID" value="GAE17258.1"/>
    <property type="molecule type" value="Genomic_DNA"/>
</dbReference>
<protein>
    <submittedName>
        <fullName evidence="2">Zinc ABC transporter</fullName>
    </submittedName>
</protein>
<dbReference type="Pfam" id="PF13586">
    <property type="entry name" value="DDE_Tnp_1_2"/>
    <property type="match status" value="1"/>
</dbReference>
<accession>W4PCY9</accession>
<sequence>MAKVQNLSDIQQEIAFTEFDFYRRYEETFKSSELGRIKSHLPLGEMALSFGLIDAAPKSIRVKRGRKCFFTPEGKVALAFLKMYTGLSAPKLMDALNGNIHYQIFCGIRISPESRLTNYKLIDSILLELSKKLKIQEQQKILADAWKPYMKNLDTVYTDASCYESLMRFPTDVKLLWECVERAYKMMCCISTRLGEHRKRTKYNDIEKANLAYRKQRKHTYKQTRKMIMRLLSLLGKILGEIRRQMRIHPGNELLNDKQLDILERITMVYRQQKKHFRSGDSRESIPNRIVSLSKPYVRPIVRGKETKTVEFGAKCNNILIDGISFIEKLSFNAFNEGTRLKHCVSLARKLTGEQVTKIGGDQGYSGNVNRTFCKENKIETSFTRKGRTGKNEVKNATKRELARVRATAMEGSFGTQKEHYGLRKVAARIKSTEILLIFFGIHTANVVSLAKREAEQRNLAA</sequence>
<feature type="domain" description="Transposase DDE" evidence="1">
    <location>
        <begin position="362"/>
        <end position="438"/>
    </location>
</feature>
<dbReference type="AlphaFoldDB" id="W4PCY9"/>